<evidence type="ECO:0008006" key="3">
    <source>
        <dbReference type="Google" id="ProtNLM"/>
    </source>
</evidence>
<dbReference type="EMBL" id="QLTR01000059">
    <property type="protein sequence ID" value="RAS53240.1"/>
    <property type="molecule type" value="Genomic_DNA"/>
</dbReference>
<evidence type="ECO:0000313" key="2">
    <source>
        <dbReference type="Proteomes" id="UP000248729"/>
    </source>
</evidence>
<dbReference type="AlphaFoldDB" id="A0A329E0M6"/>
<gene>
    <name evidence="1" type="ORF">DET48_1591</name>
</gene>
<organism evidence="1 2">
    <name type="scientific">Vibrio diazotrophicus</name>
    <dbReference type="NCBI Taxonomy" id="685"/>
    <lineage>
        <taxon>Bacteria</taxon>
        <taxon>Pseudomonadati</taxon>
        <taxon>Pseudomonadota</taxon>
        <taxon>Gammaproteobacteria</taxon>
        <taxon>Vibrionales</taxon>
        <taxon>Vibrionaceae</taxon>
        <taxon>Vibrio</taxon>
    </lineage>
</organism>
<sequence length="135" mass="15380">MKKIKILMISTTTTTLFLTGCASTESQLSSELQKELNTPLYCEEGISCKDMWERATYFVKSNSGFKLQILNDNVIETYNPTSNSPSLAFSISKEPLGDGKYKIWTKAWCNNIFGCQPNHWEAMARAKRYMRTGQK</sequence>
<proteinExistence type="predicted"/>
<reference evidence="1 2" key="1">
    <citation type="submission" date="2018-06" db="EMBL/GenBank/DDBJ databases">
        <title>Freshwater and sediment microbial communities from various areas in North America, analyzing microbe dynamics in response to fracking.</title>
        <authorList>
            <person name="Lamendella R."/>
        </authorList>
    </citation>
    <scope>NUCLEOTIDE SEQUENCE [LARGE SCALE GENOMIC DNA]</scope>
    <source>
        <strain evidence="1 2">99A</strain>
    </source>
</reference>
<dbReference type="RefSeq" id="WP_112404861.1">
    <property type="nucleotide sequence ID" value="NZ_QLTR01000059.1"/>
</dbReference>
<comment type="caution">
    <text evidence="1">The sequence shown here is derived from an EMBL/GenBank/DDBJ whole genome shotgun (WGS) entry which is preliminary data.</text>
</comment>
<accession>A0A329E0M6</accession>
<name>A0A329E0M6_VIBDI</name>
<dbReference type="Proteomes" id="UP000248729">
    <property type="component" value="Unassembled WGS sequence"/>
</dbReference>
<protein>
    <recommendedName>
        <fullName evidence="3">Lipoprotein</fullName>
    </recommendedName>
</protein>
<dbReference type="PROSITE" id="PS51257">
    <property type="entry name" value="PROKAR_LIPOPROTEIN"/>
    <property type="match status" value="1"/>
</dbReference>
<evidence type="ECO:0000313" key="1">
    <source>
        <dbReference type="EMBL" id="RAS53240.1"/>
    </source>
</evidence>